<dbReference type="SUPFAM" id="SSF55194">
    <property type="entry name" value="Ribosome recycling factor, RRF"/>
    <property type="match status" value="1"/>
</dbReference>
<comment type="function">
    <text evidence="3">Necessary for protein synthesis in mitochondria. Functions as a ribosome recycling factor in mitochondria.</text>
</comment>
<dbReference type="Pfam" id="PF01765">
    <property type="entry name" value="RRF"/>
    <property type="match status" value="1"/>
</dbReference>
<evidence type="ECO:0000259" key="5">
    <source>
        <dbReference type="Pfam" id="PF01765"/>
    </source>
</evidence>
<evidence type="ECO:0000313" key="6">
    <source>
        <dbReference type="EMBL" id="RKP34970.1"/>
    </source>
</evidence>
<gene>
    <name evidence="6" type="ORF">BJ085DRAFT_14302</name>
</gene>
<accession>A0A4P9ZRA9</accession>
<keyword evidence="7" id="KW-1185">Reference proteome</keyword>
<dbReference type="PANTHER" id="PTHR20982">
    <property type="entry name" value="RIBOSOME RECYCLING FACTOR"/>
    <property type="match status" value="1"/>
</dbReference>
<name>A0A4P9ZRA9_9FUNG</name>
<evidence type="ECO:0000256" key="1">
    <source>
        <dbReference type="ARBA" id="ARBA00005912"/>
    </source>
</evidence>
<evidence type="ECO:0000256" key="2">
    <source>
        <dbReference type="ARBA" id="ARBA00022917"/>
    </source>
</evidence>
<dbReference type="AlphaFoldDB" id="A0A4P9ZRA9"/>
<reference evidence="7" key="1">
    <citation type="journal article" date="2018" name="Nat. Microbiol.">
        <title>Leveraging single-cell genomics to expand the fungal tree of life.</title>
        <authorList>
            <person name="Ahrendt S.R."/>
            <person name="Quandt C.A."/>
            <person name="Ciobanu D."/>
            <person name="Clum A."/>
            <person name="Salamov A."/>
            <person name="Andreopoulos B."/>
            <person name="Cheng J.F."/>
            <person name="Woyke T."/>
            <person name="Pelin A."/>
            <person name="Henrissat B."/>
            <person name="Reynolds N.K."/>
            <person name="Benny G.L."/>
            <person name="Smith M.E."/>
            <person name="James T.Y."/>
            <person name="Grigoriev I.V."/>
        </authorList>
    </citation>
    <scope>NUCLEOTIDE SEQUENCE [LARGE SCALE GENOMIC DNA]</scope>
    <source>
        <strain evidence="7">RSA 468</strain>
    </source>
</reference>
<dbReference type="Gene3D" id="3.30.1360.40">
    <property type="match status" value="1"/>
</dbReference>
<dbReference type="STRING" id="215637.A0A4P9ZRA9"/>
<sequence length="268" mass="30172">MLIPRLVNRTVLARPLIRGCPSLPLLYASRAAPLTWQDAPSVRLYSGKRSAKGKRDRSDASPAEAELDEGHRSRGKNEPIDAGALLLDMEKTKSRMEKTVEYLKTEFKTMRLGQASPVLLDSVKVVYQGDTVNLSDIASVSVKDPQTLLVIPSDEEYKKAIEKAIREAQLGLNPISQDTIIKVPIPKPTKEHRDRLLKNAAKAAEKIKNQIRSIRQDTMKDLKKDSRNSKMSSDELRMYEKQVQELTGRYMKNAEGLLLAKTNEVNRH</sequence>
<dbReference type="InterPro" id="IPR002661">
    <property type="entry name" value="Ribosome_recyc_fac"/>
</dbReference>
<comment type="similarity">
    <text evidence="1">Belongs to the RRF family.</text>
</comment>
<protein>
    <submittedName>
        <fullName evidence="6">Ribosome recycling factor domain-containing protein</fullName>
    </submittedName>
</protein>
<evidence type="ECO:0000313" key="7">
    <source>
        <dbReference type="Proteomes" id="UP000268162"/>
    </source>
</evidence>
<dbReference type="PANTHER" id="PTHR20982:SF3">
    <property type="entry name" value="MITOCHONDRIAL RIBOSOME RECYCLING FACTOR PSEUDO 1"/>
    <property type="match status" value="1"/>
</dbReference>
<dbReference type="Gene3D" id="1.10.132.20">
    <property type="entry name" value="Ribosome-recycling factor"/>
    <property type="match status" value="1"/>
</dbReference>
<proteinExistence type="inferred from homology"/>
<dbReference type="Proteomes" id="UP000268162">
    <property type="component" value="Unassembled WGS sequence"/>
</dbReference>
<dbReference type="GO" id="GO:0006412">
    <property type="term" value="P:translation"/>
    <property type="evidence" value="ECO:0007669"/>
    <property type="project" value="UniProtKB-KW"/>
</dbReference>
<dbReference type="InterPro" id="IPR036191">
    <property type="entry name" value="RRF_sf"/>
</dbReference>
<organism evidence="6 7">
    <name type="scientific">Dimargaris cristalligena</name>
    <dbReference type="NCBI Taxonomy" id="215637"/>
    <lineage>
        <taxon>Eukaryota</taxon>
        <taxon>Fungi</taxon>
        <taxon>Fungi incertae sedis</taxon>
        <taxon>Zoopagomycota</taxon>
        <taxon>Kickxellomycotina</taxon>
        <taxon>Dimargaritomycetes</taxon>
        <taxon>Dimargaritales</taxon>
        <taxon>Dimargaritaceae</taxon>
        <taxon>Dimargaris</taxon>
    </lineage>
</organism>
<feature type="region of interest" description="Disordered" evidence="4">
    <location>
        <begin position="47"/>
        <end position="82"/>
    </location>
</feature>
<evidence type="ECO:0000256" key="3">
    <source>
        <dbReference type="ARBA" id="ARBA00024909"/>
    </source>
</evidence>
<dbReference type="GO" id="GO:0005739">
    <property type="term" value="C:mitochondrion"/>
    <property type="evidence" value="ECO:0007669"/>
    <property type="project" value="TreeGrafter"/>
</dbReference>
<dbReference type="EMBL" id="ML003006">
    <property type="protein sequence ID" value="RKP34970.1"/>
    <property type="molecule type" value="Genomic_DNA"/>
</dbReference>
<dbReference type="FunFam" id="3.30.1360.40:FF:000001">
    <property type="entry name" value="Ribosome-recycling factor"/>
    <property type="match status" value="1"/>
</dbReference>
<dbReference type="GO" id="GO:0043023">
    <property type="term" value="F:ribosomal large subunit binding"/>
    <property type="evidence" value="ECO:0007669"/>
    <property type="project" value="TreeGrafter"/>
</dbReference>
<feature type="compositionally biased region" description="Basic and acidic residues" evidence="4">
    <location>
        <begin position="68"/>
        <end position="79"/>
    </location>
</feature>
<evidence type="ECO:0000256" key="4">
    <source>
        <dbReference type="SAM" id="MobiDB-lite"/>
    </source>
</evidence>
<dbReference type="InterPro" id="IPR023584">
    <property type="entry name" value="Ribosome_recyc_fac_dom"/>
</dbReference>
<keyword evidence="2" id="KW-0648">Protein biosynthesis</keyword>
<feature type="domain" description="Ribosome recycling factor" evidence="5">
    <location>
        <begin position="103"/>
        <end position="265"/>
    </location>
</feature>